<name>A0ABP5UTD3_9ACTN</name>
<feature type="compositionally biased region" description="Basic and acidic residues" evidence="1">
    <location>
        <begin position="78"/>
        <end position="90"/>
    </location>
</feature>
<reference evidence="3" key="1">
    <citation type="journal article" date="2019" name="Int. J. Syst. Evol. Microbiol.">
        <title>The Global Catalogue of Microorganisms (GCM) 10K type strain sequencing project: providing services to taxonomists for standard genome sequencing and annotation.</title>
        <authorList>
            <consortium name="The Broad Institute Genomics Platform"/>
            <consortium name="The Broad Institute Genome Sequencing Center for Infectious Disease"/>
            <person name="Wu L."/>
            <person name="Ma J."/>
        </authorList>
    </citation>
    <scope>NUCLEOTIDE SEQUENCE [LARGE SCALE GENOMIC DNA]</scope>
    <source>
        <strain evidence="3">JCM 3272</strain>
    </source>
</reference>
<evidence type="ECO:0000313" key="2">
    <source>
        <dbReference type="EMBL" id="GAA2387393.1"/>
    </source>
</evidence>
<evidence type="ECO:0000313" key="3">
    <source>
        <dbReference type="Proteomes" id="UP001501444"/>
    </source>
</evidence>
<dbReference type="Proteomes" id="UP001501444">
    <property type="component" value="Unassembled WGS sequence"/>
</dbReference>
<organism evidence="2 3">
    <name type="scientific">Dactylosporangium salmoneum</name>
    <dbReference type="NCBI Taxonomy" id="53361"/>
    <lineage>
        <taxon>Bacteria</taxon>
        <taxon>Bacillati</taxon>
        <taxon>Actinomycetota</taxon>
        <taxon>Actinomycetes</taxon>
        <taxon>Micromonosporales</taxon>
        <taxon>Micromonosporaceae</taxon>
        <taxon>Dactylosporangium</taxon>
    </lineage>
</organism>
<accession>A0ABP5UTD3</accession>
<comment type="caution">
    <text evidence="2">The sequence shown here is derived from an EMBL/GenBank/DDBJ whole genome shotgun (WGS) entry which is preliminary data.</text>
</comment>
<proteinExistence type="predicted"/>
<protein>
    <submittedName>
        <fullName evidence="2">Uncharacterized protein</fullName>
    </submittedName>
</protein>
<feature type="region of interest" description="Disordered" evidence="1">
    <location>
        <begin position="22"/>
        <end position="116"/>
    </location>
</feature>
<dbReference type="EMBL" id="BAAARV010000106">
    <property type="protein sequence ID" value="GAA2387393.1"/>
    <property type="molecule type" value="Genomic_DNA"/>
</dbReference>
<feature type="compositionally biased region" description="Polar residues" evidence="1">
    <location>
        <begin position="99"/>
        <end position="110"/>
    </location>
</feature>
<gene>
    <name evidence="2" type="ORF">GCM10010170_098320</name>
</gene>
<evidence type="ECO:0000256" key="1">
    <source>
        <dbReference type="SAM" id="MobiDB-lite"/>
    </source>
</evidence>
<keyword evidence="3" id="KW-1185">Reference proteome</keyword>
<sequence>MILHSLEELLASGPVAPAVTATIITSRGDRNPTNADPGGEGGRRLGRCTAPAGLDLAGSERYRARTGPSSTRRYLPQAEERSLSARDKEPSAGTKRHTTYGSARLTQGGQSFRGGR</sequence>